<organism evidence="1 2">
    <name type="scientific">Dentiscutata erythropus</name>
    <dbReference type="NCBI Taxonomy" id="1348616"/>
    <lineage>
        <taxon>Eukaryota</taxon>
        <taxon>Fungi</taxon>
        <taxon>Fungi incertae sedis</taxon>
        <taxon>Mucoromycota</taxon>
        <taxon>Glomeromycotina</taxon>
        <taxon>Glomeromycetes</taxon>
        <taxon>Diversisporales</taxon>
        <taxon>Gigasporaceae</taxon>
        <taxon>Dentiscutata</taxon>
    </lineage>
</organism>
<evidence type="ECO:0000313" key="1">
    <source>
        <dbReference type="EMBL" id="CAG8759613.1"/>
    </source>
</evidence>
<dbReference type="OrthoDB" id="2402958at2759"/>
<dbReference type="Proteomes" id="UP000789405">
    <property type="component" value="Unassembled WGS sequence"/>
</dbReference>
<dbReference type="EMBL" id="CAJVPY010016951">
    <property type="protein sequence ID" value="CAG8759613.1"/>
    <property type="molecule type" value="Genomic_DNA"/>
</dbReference>
<name>A0A9N9NTJ9_9GLOM</name>
<evidence type="ECO:0000313" key="2">
    <source>
        <dbReference type="Proteomes" id="UP000789405"/>
    </source>
</evidence>
<gene>
    <name evidence="1" type="ORF">DERYTH_LOCUS17692</name>
</gene>
<protein>
    <submittedName>
        <fullName evidence="1">26434_t:CDS:1</fullName>
    </submittedName>
</protein>
<proteinExistence type="predicted"/>
<accession>A0A9N9NTJ9</accession>
<sequence length="129" mass="15366">ICNGISFFNPLNIDASLINKYLIDKYMDYFDTSYNTRKFQWANQTIQKFQHFDHIELLTIHVYDDAIIERNDERLMENIQIINIQEQSLKSTPDYIDALLLITNILSLYRYLDQNILPVIADWPGQLYI</sequence>
<reference evidence="1" key="1">
    <citation type="submission" date="2021-06" db="EMBL/GenBank/DDBJ databases">
        <authorList>
            <person name="Kallberg Y."/>
            <person name="Tangrot J."/>
            <person name="Rosling A."/>
        </authorList>
    </citation>
    <scope>NUCLEOTIDE SEQUENCE</scope>
    <source>
        <strain evidence="1">MA453B</strain>
    </source>
</reference>
<comment type="caution">
    <text evidence="1">The sequence shown here is derived from an EMBL/GenBank/DDBJ whole genome shotgun (WGS) entry which is preliminary data.</text>
</comment>
<feature type="non-terminal residue" evidence="1">
    <location>
        <position position="1"/>
    </location>
</feature>
<keyword evidence="2" id="KW-1185">Reference proteome</keyword>
<dbReference type="AlphaFoldDB" id="A0A9N9NTJ9"/>